<protein>
    <submittedName>
        <fullName evidence="5">Uncharacterized protein</fullName>
    </submittedName>
</protein>
<dbReference type="InterPro" id="IPR011990">
    <property type="entry name" value="TPR-like_helical_dom_sf"/>
</dbReference>
<dbReference type="InterPro" id="IPR019734">
    <property type="entry name" value="TPR_rpt"/>
</dbReference>
<dbReference type="GO" id="GO:0006620">
    <property type="term" value="P:post-translational protein targeting to endoplasmic reticulum membrane"/>
    <property type="evidence" value="ECO:0007669"/>
    <property type="project" value="TreeGrafter"/>
</dbReference>
<gene>
    <name evidence="5" type="ORF">CTRG_03006</name>
</gene>
<dbReference type="HOGENOM" id="CLU_025392_0_0_1"/>
<dbReference type="RefSeq" id="XP_002548709.1">
    <property type="nucleotide sequence ID" value="XM_002548663.1"/>
</dbReference>
<dbReference type="InterPro" id="IPR047150">
    <property type="entry name" value="SGT"/>
</dbReference>
<feature type="compositionally biased region" description="Low complexity" evidence="4">
    <location>
        <begin position="645"/>
        <end position="667"/>
    </location>
</feature>
<dbReference type="Proteomes" id="UP000002037">
    <property type="component" value="Unassembled WGS sequence"/>
</dbReference>
<dbReference type="GeneID" id="8298491"/>
<keyword evidence="6" id="KW-1185">Reference proteome</keyword>
<feature type="region of interest" description="Disordered" evidence="4">
    <location>
        <begin position="514"/>
        <end position="573"/>
    </location>
</feature>
<evidence type="ECO:0000256" key="4">
    <source>
        <dbReference type="SAM" id="MobiDB-lite"/>
    </source>
</evidence>
<dbReference type="eggNOG" id="KOG0548">
    <property type="taxonomic scope" value="Eukaryota"/>
</dbReference>
<dbReference type="KEGG" id="ctp:CTRG_03006"/>
<proteinExistence type="predicted"/>
<dbReference type="PANTHER" id="PTHR45831:SF2">
    <property type="entry name" value="LD24721P"/>
    <property type="match status" value="1"/>
</dbReference>
<dbReference type="PROSITE" id="PS50005">
    <property type="entry name" value="TPR"/>
    <property type="match status" value="1"/>
</dbReference>
<feature type="region of interest" description="Disordered" evidence="4">
    <location>
        <begin position="637"/>
        <end position="688"/>
    </location>
</feature>
<evidence type="ECO:0000256" key="2">
    <source>
        <dbReference type="ARBA" id="ARBA00022803"/>
    </source>
</evidence>
<feature type="repeat" description="TPR" evidence="3">
    <location>
        <begin position="237"/>
        <end position="270"/>
    </location>
</feature>
<dbReference type="GO" id="GO:0060090">
    <property type="term" value="F:molecular adaptor activity"/>
    <property type="evidence" value="ECO:0007669"/>
    <property type="project" value="TreeGrafter"/>
</dbReference>
<dbReference type="AlphaFoldDB" id="C5M9D4"/>
<feature type="compositionally biased region" description="Acidic residues" evidence="4">
    <location>
        <begin position="677"/>
        <end position="688"/>
    </location>
</feature>
<organism evidence="5 6">
    <name type="scientific">Candida tropicalis (strain ATCC MYA-3404 / T1)</name>
    <name type="common">Yeast</name>
    <dbReference type="NCBI Taxonomy" id="294747"/>
    <lineage>
        <taxon>Eukaryota</taxon>
        <taxon>Fungi</taxon>
        <taxon>Dikarya</taxon>
        <taxon>Ascomycota</taxon>
        <taxon>Saccharomycotina</taxon>
        <taxon>Pichiomycetes</taxon>
        <taxon>Debaryomycetaceae</taxon>
        <taxon>Candida/Lodderomyces clade</taxon>
        <taxon>Candida</taxon>
    </lineage>
</organism>
<reference evidence="5 6" key="1">
    <citation type="journal article" date="2009" name="Nature">
        <title>Evolution of pathogenicity and sexual reproduction in eight Candida genomes.</title>
        <authorList>
            <person name="Butler G."/>
            <person name="Rasmussen M.D."/>
            <person name="Lin M.F."/>
            <person name="Santos M.A."/>
            <person name="Sakthikumar S."/>
            <person name="Munro C.A."/>
            <person name="Rheinbay E."/>
            <person name="Grabherr M."/>
            <person name="Forche A."/>
            <person name="Reedy J.L."/>
            <person name="Agrafioti I."/>
            <person name="Arnaud M.B."/>
            <person name="Bates S."/>
            <person name="Brown A.J."/>
            <person name="Brunke S."/>
            <person name="Costanzo M.C."/>
            <person name="Fitzpatrick D.A."/>
            <person name="de Groot P.W."/>
            <person name="Harris D."/>
            <person name="Hoyer L.L."/>
            <person name="Hube B."/>
            <person name="Klis F.M."/>
            <person name="Kodira C."/>
            <person name="Lennard N."/>
            <person name="Logue M.E."/>
            <person name="Martin R."/>
            <person name="Neiman A.M."/>
            <person name="Nikolaou E."/>
            <person name="Quail M.A."/>
            <person name="Quinn J."/>
            <person name="Santos M.C."/>
            <person name="Schmitzberger F.F."/>
            <person name="Sherlock G."/>
            <person name="Shah P."/>
            <person name="Silverstein K.A."/>
            <person name="Skrzypek M.S."/>
            <person name="Soll D."/>
            <person name="Staggs R."/>
            <person name="Stansfield I."/>
            <person name="Stumpf M.P."/>
            <person name="Sudbery P.E."/>
            <person name="Srikantha T."/>
            <person name="Zeng Q."/>
            <person name="Berman J."/>
            <person name="Berriman M."/>
            <person name="Heitman J."/>
            <person name="Gow N.A."/>
            <person name="Lorenz M.C."/>
            <person name="Birren B.W."/>
            <person name="Kellis M."/>
            <person name="Cuomo C.A."/>
        </authorList>
    </citation>
    <scope>NUCLEOTIDE SEQUENCE [LARGE SCALE GENOMIC DNA]</scope>
    <source>
        <strain evidence="6">ATCC MYA-3404 / T1</strain>
    </source>
</reference>
<evidence type="ECO:0000313" key="6">
    <source>
        <dbReference type="Proteomes" id="UP000002037"/>
    </source>
</evidence>
<keyword evidence="1" id="KW-0677">Repeat</keyword>
<feature type="region of interest" description="Disordered" evidence="4">
    <location>
        <begin position="463"/>
        <end position="501"/>
    </location>
</feature>
<dbReference type="GO" id="GO:0016020">
    <property type="term" value="C:membrane"/>
    <property type="evidence" value="ECO:0007669"/>
    <property type="project" value="TreeGrafter"/>
</dbReference>
<evidence type="ECO:0000256" key="3">
    <source>
        <dbReference type="PROSITE-ProRule" id="PRU00339"/>
    </source>
</evidence>
<dbReference type="Gene3D" id="1.25.40.10">
    <property type="entry name" value="Tetratricopeptide repeat domain"/>
    <property type="match status" value="1"/>
</dbReference>
<dbReference type="STRING" id="294747.C5M9D4"/>
<dbReference type="SMART" id="SM00028">
    <property type="entry name" value="TPR"/>
    <property type="match status" value="3"/>
</dbReference>
<dbReference type="EMBL" id="GG692397">
    <property type="protein sequence ID" value="EER34188.1"/>
    <property type="molecule type" value="Genomic_DNA"/>
</dbReference>
<evidence type="ECO:0000313" key="5">
    <source>
        <dbReference type="EMBL" id="EER34188.1"/>
    </source>
</evidence>
<dbReference type="GO" id="GO:0072380">
    <property type="term" value="C:TRC complex"/>
    <property type="evidence" value="ECO:0007669"/>
    <property type="project" value="TreeGrafter"/>
</dbReference>
<dbReference type="SUPFAM" id="SSF48452">
    <property type="entry name" value="TPR-like"/>
    <property type="match status" value="1"/>
</dbReference>
<keyword evidence="2 3" id="KW-0802">TPR repeat</keyword>
<dbReference type="OrthoDB" id="433738at2759"/>
<dbReference type="PANTHER" id="PTHR45831">
    <property type="entry name" value="LD24721P"/>
    <property type="match status" value="1"/>
</dbReference>
<name>C5M9D4_CANTT</name>
<evidence type="ECO:0000256" key="1">
    <source>
        <dbReference type="ARBA" id="ARBA00022737"/>
    </source>
</evidence>
<dbReference type="VEuPathDB" id="FungiDB:CTRG_03006"/>
<sequence length="688" mass="76370">MTLLQKIESDDPTTKYLFHLAICGEVIYTIEKLDVQSESCTTNEKFTNTLNKNNLSSIKLILEKRLQKLCKCDHLYENDGTRKGSKIDFIEQLLVGKQTGMYEYPVSTTTEELLKEINGEGPSVDKSEYSRPQELYAKLRLMLLQALEQSPDLVIDKSKGIDDNLYPYLVAYFNELKSESEFSSLYESGIKYFGSSLSSPSVSLEKLLDSFIKVLNSHLEILTAGFGTKKHNQRETLDSLRELGNNLMANSAYAQAIKVYTQALEIKPVLSDVDFPQLYTNRAIAFIGLNCVPEAISDLNAALVLDRVFTPAWTQLGYCHLYMGNSLVALESYVTALKTAVGEILPEGFPQEELVIEHYKETKKQSLLPQFVKRLSSAIALTEKRAYQQHMSDQTIRKQLSDVRRILAHLRALGPDSDRDDFTYIPVYRDSSLRDVSMRANTQRPNILTPEVTQNLLARNGMETSVITPVETFRRREDTRQSNGTGTPSDDEPEGPFEFDFNRAMPNAVSFAELFRPGSRATPGTNTTRNAETDRNTEFNRSSVTSNERTSQESSGQGGSRPTTQIVDEGPNRRIVVETNATGTGASVGATIANAISQAFSGNANDGGNGGPVPMIGQIIMDHLQQSFPDSRLRMVNENGTVQPSGNTQTRNTSNNNNTSQTRGNNSANTSNPSTDNDVEMGDVPDLD</sequence>
<feature type="compositionally biased region" description="Polar residues" evidence="4">
    <location>
        <begin position="539"/>
        <end position="566"/>
    </location>
</feature>
<accession>C5M9D4</accession>